<keyword evidence="1" id="KW-1133">Transmembrane helix</keyword>
<feature type="transmembrane region" description="Helical" evidence="1">
    <location>
        <begin position="35"/>
        <end position="57"/>
    </location>
</feature>
<dbReference type="Proteomes" id="UP000636709">
    <property type="component" value="Unassembled WGS sequence"/>
</dbReference>
<feature type="transmembrane region" description="Helical" evidence="1">
    <location>
        <begin position="69"/>
        <end position="90"/>
    </location>
</feature>
<keyword evidence="1" id="KW-0472">Membrane</keyword>
<name>A0A835BLW9_9POAL</name>
<evidence type="ECO:0000256" key="1">
    <source>
        <dbReference type="SAM" id="Phobius"/>
    </source>
</evidence>
<reference evidence="2" key="1">
    <citation type="submission" date="2020-07" db="EMBL/GenBank/DDBJ databases">
        <title>Genome sequence and genetic diversity analysis of an under-domesticated orphan crop, white fonio (Digitaria exilis).</title>
        <authorList>
            <person name="Bennetzen J.L."/>
            <person name="Chen S."/>
            <person name="Ma X."/>
            <person name="Wang X."/>
            <person name="Yssel A.E.J."/>
            <person name="Chaluvadi S.R."/>
            <person name="Johnson M."/>
            <person name="Gangashetty P."/>
            <person name="Hamidou F."/>
            <person name="Sanogo M.D."/>
            <person name="Zwaenepoel A."/>
            <person name="Wallace J."/>
            <person name="Van De Peer Y."/>
            <person name="Van Deynze A."/>
        </authorList>
    </citation>
    <scope>NUCLEOTIDE SEQUENCE</scope>
    <source>
        <tissue evidence="2">Leaves</tissue>
    </source>
</reference>
<organism evidence="2 3">
    <name type="scientific">Digitaria exilis</name>
    <dbReference type="NCBI Taxonomy" id="1010633"/>
    <lineage>
        <taxon>Eukaryota</taxon>
        <taxon>Viridiplantae</taxon>
        <taxon>Streptophyta</taxon>
        <taxon>Embryophyta</taxon>
        <taxon>Tracheophyta</taxon>
        <taxon>Spermatophyta</taxon>
        <taxon>Magnoliopsida</taxon>
        <taxon>Liliopsida</taxon>
        <taxon>Poales</taxon>
        <taxon>Poaceae</taxon>
        <taxon>PACMAD clade</taxon>
        <taxon>Panicoideae</taxon>
        <taxon>Panicodae</taxon>
        <taxon>Paniceae</taxon>
        <taxon>Anthephorinae</taxon>
        <taxon>Digitaria</taxon>
    </lineage>
</organism>
<feature type="transmembrane region" description="Helical" evidence="1">
    <location>
        <begin position="135"/>
        <end position="153"/>
    </location>
</feature>
<keyword evidence="1" id="KW-0812">Transmembrane</keyword>
<dbReference type="EMBL" id="JACEFO010001795">
    <property type="protein sequence ID" value="KAF8702011.1"/>
    <property type="molecule type" value="Genomic_DNA"/>
</dbReference>
<evidence type="ECO:0000313" key="3">
    <source>
        <dbReference type="Proteomes" id="UP000636709"/>
    </source>
</evidence>
<sequence>MAVSAASPAATTPPRDVDAARADPRRLLLLKAADAAPFAFIGAMWINQLASAASVAARRACGEGSRAVGLAREAAYGAFLVMAALLPLAHQRMVIKLNSKIEQLLIDLSLDLWIIFPVGSFSAVVLCLRSSASVGMAALLLLRCLCWLSSAAVGS</sequence>
<proteinExistence type="predicted"/>
<protein>
    <submittedName>
        <fullName evidence="2">Uncharacterized protein</fullName>
    </submittedName>
</protein>
<keyword evidence="3" id="KW-1185">Reference proteome</keyword>
<feature type="transmembrane region" description="Helical" evidence="1">
    <location>
        <begin position="110"/>
        <end position="128"/>
    </location>
</feature>
<accession>A0A835BLW9</accession>
<gene>
    <name evidence="2" type="ORF">HU200_033349</name>
</gene>
<evidence type="ECO:0000313" key="2">
    <source>
        <dbReference type="EMBL" id="KAF8702011.1"/>
    </source>
</evidence>
<dbReference type="AlphaFoldDB" id="A0A835BLW9"/>
<comment type="caution">
    <text evidence="2">The sequence shown here is derived from an EMBL/GenBank/DDBJ whole genome shotgun (WGS) entry which is preliminary data.</text>
</comment>